<keyword evidence="1" id="KW-0810">Translation regulation</keyword>
<protein>
    <recommendedName>
        <fullName evidence="4">Ribosome hibernation promoting factor</fullName>
    </recommendedName>
    <alternativeName>
        <fullName evidence="5">Hibernation factor HPF</fullName>
    </alternativeName>
</protein>
<name>A0A4R6Y7H3_9BURK</name>
<dbReference type="GO" id="GO:0043024">
    <property type="term" value="F:ribosomal small subunit binding"/>
    <property type="evidence" value="ECO:0007669"/>
    <property type="project" value="TreeGrafter"/>
</dbReference>
<dbReference type="GO" id="GO:0045900">
    <property type="term" value="P:negative regulation of translational elongation"/>
    <property type="evidence" value="ECO:0007669"/>
    <property type="project" value="TreeGrafter"/>
</dbReference>
<dbReference type="AlphaFoldDB" id="A0A4R6Y7H3"/>
<dbReference type="FunFam" id="3.30.160.100:FF:000001">
    <property type="entry name" value="Ribosome hibernation promoting factor"/>
    <property type="match status" value="1"/>
</dbReference>
<dbReference type="SUPFAM" id="SSF69754">
    <property type="entry name" value="Ribosome binding protein Y (YfiA homologue)"/>
    <property type="match status" value="1"/>
</dbReference>
<evidence type="ECO:0000256" key="1">
    <source>
        <dbReference type="ARBA" id="ARBA00022845"/>
    </source>
</evidence>
<keyword evidence="6" id="KW-0689">Ribosomal protein</keyword>
<dbReference type="PANTHER" id="PTHR33231">
    <property type="entry name" value="30S RIBOSOMAL PROTEIN"/>
    <property type="match status" value="1"/>
</dbReference>
<evidence type="ECO:0000256" key="5">
    <source>
        <dbReference type="ARBA" id="ARBA00041319"/>
    </source>
</evidence>
<dbReference type="Pfam" id="PF02482">
    <property type="entry name" value="Ribosomal_S30AE"/>
    <property type="match status" value="1"/>
</dbReference>
<comment type="subunit">
    <text evidence="3">Associates exclusively with 100S ribosomes, which are dimers of 70S ribosomes.</text>
</comment>
<comment type="caution">
    <text evidence="6">The sequence shown here is derived from an EMBL/GenBank/DDBJ whole genome shotgun (WGS) entry which is preliminary data.</text>
</comment>
<dbReference type="NCBIfam" id="TIGR00741">
    <property type="entry name" value="yfiA"/>
    <property type="match status" value="1"/>
</dbReference>
<dbReference type="InterPro" id="IPR050574">
    <property type="entry name" value="HPF/YfiA_ribosome-assoc"/>
</dbReference>
<reference evidence="6 7" key="1">
    <citation type="submission" date="2019-03" db="EMBL/GenBank/DDBJ databases">
        <title>Genomic Encyclopedia of Type Strains, Phase IV (KMG-IV): sequencing the most valuable type-strain genomes for metagenomic binning, comparative biology and taxonomic classification.</title>
        <authorList>
            <person name="Goeker M."/>
        </authorList>
    </citation>
    <scope>NUCLEOTIDE SEQUENCE [LARGE SCALE GENOMIC DNA]</scope>
    <source>
        <strain evidence="6 7">DSM 102852</strain>
    </source>
</reference>
<dbReference type="InterPro" id="IPR003489">
    <property type="entry name" value="RHF/RaiA"/>
</dbReference>
<evidence type="ECO:0000256" key="3">
    <source>
        <dbReference type="ARBA" id="ARBA00038695"/>
    </source>
</evidence>
<dbReference type="CDD" id="cd00552">
    <property type="entry name" value="RaiA"/>
    <property type="match status" value="1"/>
</dbReference>
<comment type="similarity">
    <text evidence="2">Belongs to the HPF/YfiA ribosome-associated protein family. Short HPF subfamily.</text>
</comment>
<dbReference type="RefSeq" id="WP_133620302.1">
    <property type="nucleotide sequence ID" value="NZ_SNZE01000011.1"/>
</dbReference>
<sequence>MNVQVSGHHIEVTPAIREYLEEKLVRVRRHFEQAIDVQVTFSVERHVQKASIRLHSKGHDFHAEDIENDLYAAIDLVMDKLDKQVIKYKNKNQEHHSDLKRQMA</sequence>
<dbReference type="InterPro" id="IPR036567">
    <property type="entry name" value="RHF-like"/>
</dbReference>
<evidence type="ECO:0000256" key="4">
    <source>
        <dbReference type="ARBA" id="ARBA00041148"/>
    </source>
</evidence>
<dbReference type="Gene3D" id="3.30.160.100">
    <property type="entry name" value="Ribosome hibernation promotion factor-like"/>
    <property type="match status" value="1"/>
</dbReference>
<keyword evidence="6" id="KW-0687">Ribonucleoprotein</keyword>
<dbReference type="OrthoDB" id="9795980at2"/>
<evidence type="ECO:0000313" key="6">
    <source>
        <dbReference type="EMBL" id="TDR31282.1"/>
    </source>
</evidence>
<evidence type="ECO:0000313" key="7">
    <source>
        <dbReference type="Proteomes" id="UP000294480"/>
    </source>
</evidence>
<accession>A0A4R6Y7H3</accession>
<keyword evidence="7" id="KW-1185">Reference proteome</keyword>
<organism evidence="6 7">
    <name type="scientific">Hydromonas duriensis</name>
    <dbReference type="NCBI Taxonomy" id="1527608"/>
    <lineage>
        <taxon>Bacteria</taxon>
        <taxon>Pseudomonadati</taxon>
        <taxon>Pseudomonadota</taxon>
        <taxon>Betaproteobacteria</taxon>
        <taxon>Burkholderiales</taxon>
        <taxon>Burkholderiaceae</taxon>
        <taxon>Hydromonas</taxon>
    </lineage>
</organism>
<dbReference type="EMBL" id="SNZE01000011">
    <property type="protein sequence ID" value="TDR31282.1"/>
    <property type="molecule type" value="Genomic_DNA"/>
</dbReference>
<dbReference type="Proteomes" id="UP000294480">
    <property type="component" value="Unassembled WGS sequence"/>
</dbReference>
<dbReference type="GO" id="GO:0022627">
    <property type="term" value="C:cytosolic small ribosomal subunit"/>
    <property type="evidence" value="ECO:0007669"/>
    <property type="project" value="TreeGrafter"/>
</dbReference>
<proteinExistence type="inferred from homology"/>
<gene>
    <name evidence="6" type="ORF">DFR44_11145</name>
</gene>
<dbReference type="PANTHER" id="PTHR33231:SF1">
    <property type="entry name" value="30S RIBOSOMAL PROTEIN"/>
    <property type="match status" value="1"/>
</dbReference>
<evidence type="ECO:0000256" key="2">
    <source>
        <dbReference type="ARBA" id="ARBA00038434"/>
    </source>
</evidence>